<keyword evidence="2" id="KW-0238">DNA-binding</keyword>
<dbReference type="PRINTS" id="PR00598">
    <property type="entry name" value="HTHMARR"/>
</dbReference>
<reference evidence="2 3" key="1">
    <citation type="submission" date="2020-08" db="EMBL/GenBank/DDBJ databases">
        <title>Genomic Encyclopedia of Type Strains, Phase IV (KMG-IV): sequencing the most valuable type-strain genomes for metagenomic binning, comparative biology and taxonomic classification.</title>
        <authorList>
            <person name="Goeker M."/>
        </authorList>
    </citation>
    <scope>NUCLEOTIDE SEQUENCE [LARGE SCALE GENOMIC DNA]</scope>
    <source>
        <strain evidence="2 3">DSM 45615</strain>
    </source>
</reference>
<dbReference type="PANTHER" id="PTHR33164:SF95">
    <property type="entry name" value="TRANSCRIPTIONAL REGULATOR"/>
    <property type="match status" value="1"/>
</dbReference>
<dbReference type="InterPro" id="IPR000835">
    <property type="entry name" value="HTH_MarR-typ"/>
</dbReference>
<dbReference type="Pfam" id="PF01047">
    <property type="entry name" value="MarR"/>
    <property type="match status" value="1"/>
</dbReference>
<dbReference type="SUPFAM" id="SSF46785">
    <property type="entry name" value="Winged helix' DNA-binding domain"/>
    <property type="match status" value="1"/>
</dbReference>
<organism evidence="2 3">
    <name type="scientific">Thermocatellispora tengchongensis</name>
    <dbReference type="NCBI Taxonomy" id="1073253"/>
    <lineage>
        <taxon>Bacteria</taxon>
        <taxon>Bacillati</taxon>
        <taxon>Actinomycetota</taxon>
        <taxon>Actinomycetes</taxon>
        <taxon>Streptosporangiales</taxon>
        <taxon>Streptosporangiaceae</taxon>
        <taxon>Thermocatellispora</taxon>
    </lineage>
</organism>
<protein>
    <submittedName>
        <fullName evidence="2">DNA-binding MarR family transcriptional regulator</fullName>
    </submittedName>
</protein>
<dbReference type="Proteomes" id="UP000578449">
    <property type="component" value="Unassembled WGS sequence"/>
</dbReference>
<sequence>MAKRSARTPVGTVSFRLGVLGAGQEARYAERLADLELKPKHVALLSALRIKGAESQLEVAAVMRVAPSLVVLLADQLEARGAIERVRDPSDRRRQRLHLTEEGVRLLDAATAAAAALDEELTAPLDAADRAALARILERLAIANDLLAEDI</sequence>
<feature type="domain" description="HTH marR-type" evidence="1">
    <location>
        <begin position="1"/>
        <end position="142"/>
    </location>
</feature>
<gene>
    <name evidence="2" type="ORF">HNP84_000796</name>
</gene>
<dbReference type="EMBL" id="JACHGN010000002">
    <property type="protein sequence ID" value="MBB5131090.1"/>
    <property type="molecule type" value="Genomic_DNA"/>
</dbReference>
<dbReference type="PANTHER" id="PTHR33164">
    <property type="entry name" value="TRANSCRIPTIONAL REGULATOR, MARR FAMILY"/>
    <property type="match status" value="1"/>
</dbReference>
<dbReference type="GO" id="GO:0003677">
    <property type="term" value="F:DNA binding"/>
    <property type="evidence" value="ECO:0007669"/>
    <property type="project" value="UniProtKB-KW"/>
</dbReference>
<dbReference type="PROSITE" id="PS50995">
    <property type="entry name" value="HTH_MARR_2"/>
    <property type="match status" value="1"/>
</dbReference>
<keyword evidence="3" id="KW-1185">Reference proteome</keyword>
<dbReference type="GO" id="GO:0003700">
    <property type="term" value="F:DNA-binding transcription factor activity"/>
    <property type="evidence" value="ECO:0007669"/>
    <property type="project" value="InterPro"/>
</dbReference>
<comment type="caution">
    <text evidence="2">The sequence shown here is derived from an EMBL/GenBank/DDBJ whole genome shotgun (WGS) entry which is preliminary data.</text>
</comment>
<evidence type="ECO:0000313" key="2">
    <source>
        <dbReference type="EMBL" id="MBB5131090.1"/>
    </source>
</evidence>
<dbReference type="InterPro" id="IPR036390">
    <property type="entry name" value="WH_DNA-bd_sf"/>
</dbReference>
<evidence type="ECO:0000259" key="1">
    <source>
        <dbReference type="PROSITE" id="PS50995"/>
    </source>
</evidence>
<evidence type="ECO:0000313" key="3">
    <source>
        <dbReference type="Proteomes" id="UP000578449"/>
    </source>
</evidence>
<name>A0A840P0V4_9ACTN</name>
<dbReference type="Gene3D" id="1.10.10.10">
    <property type="entry name" value="Winged helix-like DNA-binding domain superfamily/Winged helix DNA-binding domain"/>
    <property type="match status" value="1"/>
</dbReference>
<proteinExistence type="predicted"/>
<dbReference type="InterPro" id="IPR039422">
    <property type="entry name" value="MarR/SlyA-like"/>
</dbReference>
<dbReference type="AlphaFoldDB" id="A0A840P0V4"/>
<dbReference type="SMART" id="SM00347">
    <property type="entry name" value="HTH_MARR"/>
    <property type="match status" value="1"/>
</dbReference>
<accession>A0A840P0V4</accession>
<dbReference type="InterPro" id="IPR036388">
    <property type="entry name" value="WH-like_DNA-bd_sf"/>
</dbReference>
<dbReference type="RefSeq" id="WP_185047947.1">
    <property type="nucleotide sequence ID" value="NZ_BAABIX010000044.1"/>
</dbReference>
<dbReference type="GO" id="GO:0006950">
    <property type="term" value="P:response to stress"/>
    <property type="evidence" value="ECO:0007669"/>
    <property type="project" value="TreeGrafter"/>
</dbReference>